<dbReference type="SMART" id="SM00387">
    <property type="entry name" value="HATPase_c"/>
    <property type="match status" value="1"/>
</dbReference>
<dbReference type="SMART" id="SM00388">
    <property type="entry name" value="HisKA"/>
    <property type="match status" value="1"/>
</dbReference>
<feature type="domain" description="PAC" evidence="16">
    <location>
        <begin position="882"/>
        <end position="933"/>
    </location>
</feature>
<proteinExistence type="predicted"/>
<protein>
    <recommendedName>
        <fullName evidence="3">histidine kinase</fullName>
        <ecNumber evidence="3">2.7.13.3</ecNumber>
    </recommendedName>
</protein>
<evidence type="ECO:0000256" key="6">
    <source>
        <dbReference type="ARBA" id="ARBA00022679"/>
    </source>
</evidence>
<evidence type="ECO:0000259" key="16">
    <source>
        <dbReference type="PROSITE" id="PS50113"/>
    </source>
</evidence>
<evidence type="ECO:0000313" key="18">
    <source>
        <dbReference type="EMBL" id="SDF48601.1"/>
    </source>
</evidence>
<evidence type="ECO:0000256" key="4">
    <source>
        <dbReference type="ARBA" id="ARBA00022475"/>
    </source>
</evidence>
<dbReference type="OrthoDB" id="125250at2157"/>
<feature type="domain" description="CHASE" evidence="17">
    <location>
        <begin position="124"/>
        <end position="254"/>
    </location>
</feature>
<dbReference type="Gene3D" id="3.30.565.10">
    <property type="entry name" value="Histidine kinase-like ATPase, C-terminal domain"/>
    <property type="match status" value="1"/>
</dbReference>
<dbReference type="SMART" id="SM00086">
    <property type="entry name" value="PAC"/>
    <property type="match status" value="8"/>
</dbReference>
<dbReference type="Pfam" id="PF13185">
    <property type="entry name" value="GAF_2"/>
    <property type="match status" value="1"/>
</dbReference>
<dbReference type="Gene3D" id="2.10.70.100">
    <property type="match status" value="1"/>
</dbReference>
<feature type="domain" description="PAS" evidence="15">
    <location>
        <begin position="558"/>
        <end position="602"/>
    </location>
</feature>
<dbReference type="InterPro" id="IPR004358">
    <property type="entry name" value="Sig_transdc_His_kin-like_C"/>
</dbReference>
<dbReference type="Gene3D" id="3.30.450.20">
    <property type="entry name" value="PAS domain"/>
    <property type="match status" value="8"/>
</dbReference>
<feature type="domain" description="PAC" evidence="16">
    <location>
        <begin position="1344"/>
        <end position="1396"/>
    </location>
</feature>
<evidence type="ECO:0000256" key="3">
    <source>
        <dbReference type="ARBA" id="ARBA00012438"/>
    </source>
</evidence>
<dbReference type="FunFam" id="1.10.287.130:FF:000070">
    <property type="entry name" value="Histidine kinase sensor protein"/>
    <property type="match status" value="1"/>
</dbReference>
<keyword evidence="12" id="KW-0175">Coiled coil</keyword>
<sequence>MSGESKRTSGALSFMGHGYIALMGALLALVMLMAILWQVSLLYQENLILNKQVEVDAQLLSSGNTLENNINNILSHLDGLDAFARANPTQESMDTHFQAFAFGLYSGSSVIRSIEVYTNFSKAYVYPLEGNEVVANRSLENLINDERPQIRADVIKAIENHDAVISGPYEMQRGGLGIVVRRPVYINGSLWGIVSMVIDVPPLLQASGLMTGNENIDMALRDDSGHLLFGSTEIFQMDPEIYPVVLSDSTWQLAAVPKGGWENSVADTFLIFQKGGIIIVILLTLIVYLLLSYSVSLKNEVEVRTASLKESEKRYRQLFDKNSDSLFLIDENCKILDANKVAEDLYGYGRSQLLKMDAFDLSPLHLQNTKSPLKEITDDGAQFQWTHVRRNGTEFPVDINANPIVLDGQRYILASVRDITNTKKIENALIESESRYRLLTDTARDFIIVHDLQGRILYANKVAVELSGYSEKELLSRNVTEFVSPDEQEKMYKRKVHRVKSDRETYLYETVFIDKDGNEVPVEVSSVPMEGENVKPSILIVARDITERKMTESALLKSEEMFATVFNTVPDSIMLTSFDGKIISVNDSFLKNKGFRMDELLGFSIFDLSLWPDPAICKQYVNQLTFHGIVRNFETEIHTKQGEIHSVIISGDIISTDSEKYILTVFRNITELKDTENELKKSKFLLDEVSEIASIGGWSLDISSGEVTWTTEVFKIHDMEPGSRIHINEGLDYYAPGSREIINKAVQDAVEKAQPYDLELELITSKGHHKWVRASGRPFVDGNKVTKIIGSFQDITDRKLAEFELIIQDRLLNEMGDIAKIGGWEFDLLSGKSTWTREVAIIHDLDPDTSANVDLSLQYYPPGSRETISKAFQNAVENGESYDLELEFISADGIYKWVRTGGQPVFEDGKIVKVVGFLQDITHLKKVEVELQKQRSLLDEVGDIANIGGWEFDVDTGEGTWTSEVARIHGLEPDDPTNKDIGLNFFVSESKKRIEAAIKNAIEKAQPYDLELELISADGVNKWVRTLGRPVLKDGKVVKLTGSMQDITERKLAADRLRESEVRVKKKLDAIMEPDGDLGELELADIVDIEALQKLMDTFYQLTNMGGMAILDLKGNVLVAIGWQDICTKFHRVHSETCKHCLESDLELTLGVEPGTYKFYKCKNNMWDMVTPIMLGGLHLGNLYVGQFFLDDEEIPYDTFRRQAKEYGFDEKEYLEALDRVPRWSRESVDSLMTYYSLLTNLISTLSYSNVKLARTLNERDDLLTSLHESEERFRATFEQAAVGMCLANMNGFLIQTNQRFCDIIGYDNEELIQMNFVDVTYQEDLGKELSMVEELVSGERNDYSIEKRYVRKDGNVIWVNVTVAIVKSSDGRPQYFIGMIEDIDSKKQAEAEIKLKSNALENSLNGFDIVSSEGKFVYANKAYLKMWGYDDISEILGTSPIGHCNDPGVPAEIISNLKEKGEYAIEFTALRKDGSTFEVLMYAQLFEDIQGNEIYMGSSIDITDRKKAEEEILRYNERLNMLHNIDTKIISSVSSRQVADEVLNHLRKLVPCSIASLRLVDSDTNEKVVFAVDSENESWLTVGTRSSLDSLPDLDKLKAGQSVMITDLNSYKTPDSELAKTFAEEQIHSGFVVPLIIDGELMGILSLASDKPDFFNEEYQEIVEEVANQLAIAIHHSRLNDQIRQHADELEQRVAERTSQLQVANKELEAFTYSVSHDLRAPLRAIDGFSRIITEDYEELFDDEGKRLFNVIRTNTRKMDKLITDLLGLSRIGRNEMNCTFVNMKTMVNSVYSDLMVNGNNNDIQFNVSDLPDSYADTSLTKQIWVNLLSNAIKYSSTREKGVVEVGAYNENGMNVYYVKDNGVGFDPKYSHKLFGIFQRLHSEKEFPGTGVGLAIVQRIARRHGGDAWAKGELDKGATFYFSLPVKDGDDVCGE</sequence>
<dbReference type="CDD" id="cd00130">
    <property type="entry name" value="PAS"/>
    <property type="match status" value="5"/>
</dbReference>
<dbReference type="SUPFAM" id="SSF55781">
    <property type="entry name" value="GAF domain-like"/>
    <property type="match status" value="1"/>
</dbReference>
<dbReference type="InterPro" id="IPR000014">
    <property type="entry name" value="PAS"/>
</dbReference>
<dbReference type="Pfam" id="PF13426">
    <property type="entry name" value="PAS_9"/>
    <property type="match status" value="4"/>
</dbReference>
<keyword evidence="19" id="KW-1185">Reference proteome</keyword>
<comment type="catalytic activity">
    <reaction evidence="1">
        <text>ATP + protein L-histidine = ADP + protein N-phospho-L-histidine.</text>
        <dbReference type="EC" id="2.7.13.3"/>
    </reaction>
</comment>
<dbReference type="PANTHER" id="PTHR43304:SF1">
    <property type="entry name" value="PAC DOMAIN-CONTAINING PROTEIN"/>
    <property type="match status" value="1"/>
</dbReference>
<keyword evidence="13" id="KW-1133">Transmembrane helix</keyword>
<dbReference type="Pfam" id="PF10114">
    <property type="entry name" value="PocR"/>
    <property type="match status" value="1"/>
</dbReference>
<gene>
    <name evidence="18" type="ORF">SAMN04488589_0665</name>
</gene>
<feature type="domain" description="PAC" evidence="16">
    <location>
        <begin position="756"/>
        <end position="807"/>
    </location>
</feature>
<dbReference type="SMART" id="SM00065">
    <property type="entry name" value="GAF"/>
    <property type="match status" value="1"/>
</dbReference>
<feature type="coiled-coil region" evidence="12">
    <location>
        <begin position="1681"/>
        <end position="1708"/>
    </location>
</feature>
<dbReference type="InterPro" id="IPR005467">
    <property type="entry name" value="His_kinase_dom"/>
</dbReference>
<dbReference type="InterPro" id="IPR003018">
    <property type="entry name" value="GAF"/>
</dbReference>
<dbReference type="GO" id="GO:0000155">
    <property type="term" value="F:phosphorelay sensor kinase activity"/>
    <property type="evidence" value="ECO:0007669"/>
    <property type="project" value="InterPro"/>
</dbReference>
<evidence type="ECO:0000259" key="15">
    <source>
        <dbReference type="PROSITE" id="PS50112"/>
    </source>
</evidence>
<feature type="domain" description="PAS" evidence="15">
    <location>
        <begin position="432"/>
        <end position="503"/>
    </location>
</feature>
<dbReference type="SMART" id="SM01079">
    <property type="entry name" value="CHASE"/>
    <property type="match status" value="1"/>
</dbReference>
<evidence type="ECO:0000313" key="19">
    <source>
        <dbReference type="Proteomes" id="UP000199259"/>
    </source>
</evidence>
<feature type="domain" description="PAC" evidence="16">
    <location>
        <begin position="1464"/>
        <end position="1515"/>
    </location>
</feature>
<dbReference type="PROSITE" id="PS50112">
    <property type="entry name" value="PAS"/>
    <property type="match status" value="4"/>
</dbReference>
<dbReference type="CDD" id="cd00082">
    <property type="entry name" value="HisKA"/>
    <property type="match status" value="1"/>
</dbReference>
<dbReference type="SUPFAM" id="SSF47384">
    <property type="entry name" value="Homodimeric domain of signal transducing histidine kinase"/>
    <property type="match status" value="1"/>
</dbReference>
<dbReference type="PROSITE" id="PS50113">
    <property type="entry name" value="PAC"/>
    <property type="match status" value="8"/>
</dbReference>
<evidence type="ECO:0000259" key="14">
    <source>
        <dbReference type="PROSITE" id="PS50109"/>
    </source>
</evidence>
<keyword evidence="9" id="KW-0067">ATP-binding</keyword>
<accession>A0A7Z7AV11</accession>
<keyword evidence="6" id="KW-0808">Transferase</keyword>
<dbReference type="GO" id="GO:0005524">
    <property type="term" value="F:ATP binding"/>
    <property type="evidence" value="ECO:0007669"/>
    <property type="project" value="UniProtKB-KW"/>
</dbReference>
<dbReference type="InterPro" id="IPR001610">
    <property type="entry name" value="PAC"/>
</dbReference>
<keyword evidence="10" id="KW-0902">Two-component regulatory system</keyword>
<dbReference type="Proteomes" id="UP000199259">
    <property type="component" value="Unassembled WGS sequence"/>
</dbReference>
<dbReference type="InterPro" id="IPR018771">
    <property type="entry name" value="PocR_dom"/>
</dbReference>
<dbReference type="InterPro" id="IPR036890">
    <property type="entry name" value="HATPase_C_sf"/>
</dbReference>
<dbReference type="RefSeq" id="WP_091708678.1">
    <property type="nucleotide sequence ID" value="NZ_FNCA01000002.1"/>
</dbReference>
<dbReference type="PROSITE" id="PS50839">
    <property type="entry name" value="CHASE"/>
    <property type="match status" value="1"/>
</dbReference>
<keyword evidence="8" id="KW-0418">Kinase</keyword>
<dbReference type="Pfam" id="PF02518">
    <property type="entry name" value="HATPase_c"/>
    <property type="match status" value="1"/>
</dbReference>
<dbReference type="PROSITE" id="PS50109">
    <property type="entry name" value="HIS_KIN"/>
    <property type="match status" value="1"/>
</dbReference>
<comment type="subcellular location">
    <subcellularLocation>
        <location evidence="2">Cell membrane</location>
    </subcellularLocation>
</comment>
<evidence type="ECO:0000256" key="7">
    <source>
        <dbReference type="ARBA" id="ARBA00022741"/>
    </source>
</evidence>
<evidence type="ECO:0000256" key="5">
    <source>
        <dbReference type="ARBA" id="ARBA00022553"/>
    </source>
</evidence>
<feature type="domain" description="PAS" evidence="15">
    <location>
        <begin position="311"/>
        <end position="354"/>
    </location>
</feature>
<dbReference type="FunFam" id="3.30.565.10:FF:000023">
    <property type="entry name" value="PAS domain-containing sensor histidine kinase"/>
    <property type="match status" value="1"/>
</dbReference>
<dbReference type="PANTHER" id="PTHR43304">
    <property type="entry name" value="PHYTOCHROME-LIKE PROTEIN CPH1"/>
    <property type="match status" value="1"/>
</dbReference>
<feature type="domain" description="PAC" evidence="16">
    <location>
        <begin position="1008"/>
        <end position="1059"/>
    </location>
</feature>
<keyword evidence="5" id="KW-0597">Phosphoprotein</keyword>
<evidence type="ECO:0000256" key="9">
    <source>
        <dbReference type="ARBA" id="ARBA00022840"/>
    </source>
</evidence>
<dbReference type="SUPFAM" id="SSF55785">
    <property type="entry name" value="PYP-like sensor domain (PAS domain)"/>
    <property type="match status" value="8"/>
</dbReference>
<dbReference type="GO" id="GO:0005886">
    <property type="term" value="C:plasma membrane"/>
    <property type="evidence" value="ECO:0007669"/>
    <property type="project" value="UniProtKB-SubCell"/>
</dbReference>
<evidence type="ECO:0000256" key="12">
    <source>
        <dbReference type="SAM" id="Coils"/>
    </source>
</evidence>
<feature type="domain" description="PAC" evidence="16">
    <location>
        <begin position="506"/>
        <end position="557"/>
    </location>
</feature>
<dbReference type="InterPro" id="IPR052162">
    <property type="entry name" value="Sensor_kinase/Photoreceptor"/>
</dbReference>
<dbReference type="EC" id="2.7.13.3" evidence="3"/>
<dbReference type="InterPro" id="IPR003661">
    <property type="entry name" value="HisK_dim/P_dom"/>
</dbReference>
<dbReference type="SUPFAM" id="SSF55874">
    <property type="entry name" value="ATPase domain of HSP90 chaperone/DNA topoisomerase II/histidine kinase"/>
    <property type="match status" value="1"/>
</dbReference>
<feature type="domain" description="Histidine kinase" evidence="14">
    <location>
        <begin position="1715"/>
        <end position="1929"/>
    </location>
</feature>
<keyword evidence="4" id="KW-1003">Cell membrane</keyword>
<evidence type="ECO:0000259" key="17">
    <source>
        <dbReference type="PROSITE" id="PS50839"/>
    </source>
</evidence>
<dbReference type="InterPro" id="IPR013655">
    <property type="entry name" value="PAS_fold_3"/>
</dbReference>
<dbReference type="InterPro" id="IPR006189">
    <property type="entry name" value="CHASE_dom"/>
</dbReference>
<dbReference type="NCBIfam" id="TIGR00229">
    <property type="entry name" value="sensory_box"/>
    <property type="match status" value="6"/>
</dbReference>
<dbReference type="Gene3D" id="3.30.450.40">
    <property type="match status" value="1"/>
</dbReference>
<reference evidence="18 19" key="1">
    <citation type="submission" date="2016-10" db="EMBL/GenBank/DDBJ databases">
        <authorList>
            <person name="Varghese N."/>
            <person name="Submissions S."/>
        </authorList>
    </citation>
    <scope>NUCLEOTIDE SEQUENCE [LARGE SCALE GENOMIC DNA]</scope>
    <source>
        <strain evidence="18 19">PL 12/M</strain>
    </source>
</reference>
<dbReference type="SMART" id="SM00091">
    <property type="entry name" value="PAS"/>
    <property type="match status" value="5"/>
</dbReference>
<keyword evidence="13" id="KW-0812">Transmembrane</keyword>
<comment type="caution">
    <text evidence="18">The sequence shown here is derived from an EMBL/GenBank/DDBJ whole genome shotgun (WGS) entry which is preliminary data.</text>
</comment>
<feature type="domain" description="PAC" evidence="16">
    <location>
        <begin position="381"/>
        <end position="431"/>
    </location>
</feature>
<feature type="transmembrane region" description="Helical" evidence="13">
    <location>
        <begin position="20"/>
        <end position="43"/>
    </location>
</feature>
<dbReference type="InterPro" id="IPR000700">
    <property type="entry name" value="PAS-assoc_C"/>
</dbReference>
<keyword evidence="7" id="KW-0547">Nucleotide-binding</keyword>
<feature type="domain" description="PAS" evidence="15">
    <location>
        <begin position="1270"/>
        <end position="1340"/>
    </location>
</feature>
<dbReference type="Gene3D" id="1.10.287.130">
    <property type="match status" value="1"/>
</dbReference>
<evidence type="ECO:0000256" key="13">
    <source>
        <dbReference type="SAM" id="Phobius"/>
    </source>
</evidence>
<dbReference type="PRINTS" id="PR00344">
    <property type="entry name" value="BCTRLSENSOR"/>
</dbReference>
<dbReference type="InterPro" id="IPR036097">
    <property type="entry name" value="HisK_dim/P_sf"/>
</dbReference>
<feature type="transmembrane region" description="Helical" evidence="13">
    <location>
        <begin position="277"/>
        <end position="295"/>
    </location>
</feature>
<evidence type="ECO:0000256" key="11">
    <source>
        <dbReference type="ARBA" id="ARBA00023136"/>
    </source>
</evidence>
<feature type="domain" description="PAC" evidence="16">
    <location>
        <begin position="631"/>
        <end position="681"/>
    </location>
</feature>
<evidence type="ECO:0000256" key="1">
    <source>
        <dbReference type="ARBA" id="ARBA00000085"/>
    </source>
</evidence>
<evidence type="ECO:0000256" key="2">
    <source>
        <dbReference type="ARBA" id="ARBA00004236"/>
    </source>
</evidence>
<organism evidence="18 19">
    <name type="scientific">Methanolobus vulcani</name>
    <dbReference type="NCBI Taxonomy" id="38026"/>
    <lineage>
        <taxon>Archaea</taxon>
        <taxon>Methanobacteriati</taxon>
        <taxon>Methanobacteriota</taxon>
        <taxon>Stenosarchaea group</taxon>
        <taxon>Methanomicrobia</taxon>
        <taxon>Methanosarcinales</taxon>
        <taxon>Methanosarcinaceae</taxon>
        <taxon>Methanolobus</taxon>
    </lineage>
</organism>
<dbReference type="InterPro" id="IPR029016">
    <property type="entry name" value="GAF-like_dom_sf"/>
</dbReference>
<dbReference type="Pfam" id="PF08447">
    <property type="entry name" value="PAS_3"/>
    <property type="match status" value="4"/>
</dbReference>
<dbReference type="InterPro" id="IPR003594">
    <property type="entry name" value="HATPase_dom"/>
</dbReference>
<evidence type="ECO:0000256" key="8">
    <source>
        <dbReference type="ARBA" id="ARBA00022777"/>
    </source>
</evidence>
<name>A0A7Z7AV11_9EURY</name>
<dbReference type="InterPro" id="IPR035965">
    <property type="entry name" value="PAS-like_dom_sf"/>
</dbReference>
<dbReference type="EMBL" id="FNCA01000002">
    <property type="protein sequence ID" value="SDF48601.1"/>
    <property type="molecule type" value="Genomic_DNA"/>
</dbReference>
<dbReference type="Pfam" id="PF00512">
    <property type="entry name" value="HisKA"/>
    <property type="match status" value="1"/>
</dbReference>
<keyword evidence="11 13" id="KW-0472">Membrane</keyword>
<evidence type="ECO:0000256" key="10">
    <source>
        <dbReference type="ARBA" id="ARBA00023012"/>
    </source>
</evidence>